<protein>
    <recommendedName>
        <fullName evidence="1">RNase III domain-containing protein</fullName>
    </recommendedName>
</protein>
<evidence type="ECO:0000313" key="2">
    <source>
        <dbReference type="EMBL" id="KAH3660428.1"/>
    </source>
</evidence>
<proteinExistence type="predicted"/>
<evidence type="ECO:0000259" key="1">
    <source>
        <dbReference type="Pfam" id="PF14622"/>
    </source>
</evidence>
<dbReference type="AlphaFoldDB" id="A0A9P8NU67"/>
<organism evidence="2 3">
    <name type="scientific">Ogataea philodendri</name>
    <dbReference type="NCBI Taxonomy" id="1378263"/>
    <lineage>
        <taxon>Eukaryota</taxon>
        <taxon>Fungi</taxon>
        <taxon>Dikarya</taxon>
        <taxon>Ascomycota</taxon>
        <taxon>Saccharomycotina</taxon>
        <taxon>Pichiomycetes</taxon>
        <taxon>Pichiales</taxon>
        <taxon>Pichiaceae</taxon>
        <taxon>Ogataea</taxon>
    </lineage>
</organism>
<dbReference type="EMBL" id="JAEUBE010000504">
    <property type="protein sequence ID" value="KAH3660428.1"/>
    <property type="molecule type" value="Genomic_DNA"/>
</dbReference>
<dbReference type="GO" id="GO:0006396">
    <property type="term" value="P:RNA processing"/>
    <property type="evidence" value="ECO:0007669"/>
    <property type="project" value="InterPro"/>
</dbReference>
<dbReference type="Gene3D" id="1.10.1520.10">
    <property type="entry name" value="Ribonuclease III domain"/>
    <property type="match status" value="1"/>
</dbReference>
<dbReference type="OrthoDB" id="2281895at2759"/>
<dbReference type="RefSeq" id="XP_046058131.1">
    <property type="nucleotide sequence ID" value="XM_046208364.1"/>
</dbReference>
<dbReference type="GO" id="GO:0005762">
    <property type="term" value="C:mitochondrial large ribosomal subunit"/>
    <property type="evidence" value="ECO:0007669"/>
    <property type="project" value="InterPro"/>
</dbReference>
<reference evidence="2" key="1">
    <citation type="journal article" date="2021" name="Open Biol.">
        <title>Shared evolutionary footprints suggest mitochondrial oxidative damage underlies multiple complex I losses in fungi.</title>
        <authorList>
            <person name="Schikora-Tamarit M.A."/>
            <person name="Marcet-Houben M."/>
            <person name="Nosek J."/>
            <person name="Gabaldon T."/>
        </authorList>
    </citation>
    <scope>NUCLEOTIDE SEQUENCE</scope>
    <source>
        <strain evidence="2">CBS6075</strain>
    </source>
</reference>
<dbReference type="Pfam" id="PF14622">
    <property type="entry name" value="Ribonucleas_3_3"/>
    <property type="match status" value="1"/>
</dbReference>
<dbReference type="PANTHER" id="PTHR28160">
    <property type="entry name" value="54S RIBOSOMAL PROTEIN L15, MITOCHONDRIAL"/>
    <property type="match status" value="1"/>
</dbReference>
<dbReference type="SUPFAM" id="SSF69065">
    <property type="entry name" value="RNase III domain-like"/>
    <property type="match status" value="1"/>
</dbReference>
<accession>A0A9P8NU67</accession>
<dbReference type="GO" id="GO:0032543">
    <property type="term" value="P:mitochondrial translation"/>
    <property type="evidence" value="ECO:0007669"/>
    <property type="project" value="InterPro"/>
</dbReference>
<evidence type="ECO:0000313" key="3">
    <source>
        <dbReference type="Proteomes" id="UP000769157"/>
    </source>
</evidence>
<name>A0A9P8NU67_9ASCO</name>
<dbReference type="GO" id="GO:0004525">
    <property type="term" value="F:ribonuclease III activity"/>
    <property type="evidence" value="ECO:0007669"/>
    <property type="project" value="InterPro"/>
</dbReference>
<keyword evidence="3" id="KW-1185">Reference proteome</keyword>
<dbReference type="GeneID" id="70238978"/>
<comment type="caution">
    <text evidence="2">The sequence shown here is derived from an EMBL/GenBank/DDBJ whole genome shotgun (WGS) entry which is preliminary data.</text>
</comment>
<gene>
    <name evidence="2" type="ORF">OGAPHI_007014</name>
</gene>
<dbReference type="InterPro" id="IPR036389">
    <property type="entry name" value="RNase_III_sf"/>
</dbReference>
<feature type="domain" description="RNase III" evidence="1">
    <location>
        <begin position="81"/>
        <end position="217"/>
    </location>
</feature>
<dbReference type="Proteomes" id="UP000769157">
    <property type="component" value="Unassembled WGS sequence"/>
</dbReference>
<sequence length="234" mass="26123">MSGFTLRFVGRSQIKHNTSGIQVINKRSVVFAKGPRVKGALRDPEDILTVNGIRYGSSEDNLKPLKTFLQTKLKGKYELPDKLLLQIITHKSFAHGTQPYNARLSYFGKELIQLSAAKYALSQPTDNEFAINNLNFDSLGSFTQSFMKSEKLLKEYAVLNNLDTVFFRRLALPSGREDADYKPRSIWSTLTASLVGAIATQHGKKAAEEFIQQEIFAGTLDQVIKSKSTPSKSD</sequence>
<dbReference type="InterPro" id="IPR000999">
    <property type="entry name" value="RNase_III_dom"/>
</dbReference>
<dbReference type="PANTHER" id="PTHR28160:SF1">
    <property type="entry name" value="LARGE RIBOSOMAL SUBUNIT PROTEIN ML57"/>
    <property type="match status" value="1"/>
</dbReference>
<dbReference type="GO" id="GO:0003735">
    <property type="term" value="F:structural constituent of ribosome"/>
    <property type="evidence" value="ECO:0007669"/>
    <property type="project" value="InterPro"/>
</dbReference>
<dbReference type="InterPro" id="IPR040030">
    <property type="entry name" value="Ribosomal_mL57"/>
</dbReference>
<reference evidence="2" key="2">
    <citation type="submission" date="2021-01" db="EMBL/GenBank/DDBJ databases">
        <authorList>
            <person name="Schikora-Tamarit M.A."/>
        </authorList>
    </citation>
    <scope>NUCLEOTIDE SEQUENCE</scope>
    <source>
        <strain evidence="2">CBS6075</strain>
    </source>
</reference>